<reference evidence="3 4" key="1">
    <citation type="journal article" date="2013" name="Genome Announc.">
        <title>Draft genome sequences for three mercury-methylating, sulfate-reducing bacteria.</title>
        <authorList>
            <person name="Brown S.D."/>
            <person name="Hurt R.A.Jr."/>
            <person name="Gilmour C.C."/>
            <person name="Elias D.A."/>
        </authorList>
    </citation>
    <scope>NUCLEOTIDE SEQUENCE [LARGE SCALE GENOMIC DNA]</scope>
    <source>
        <strain evidence="3 4">DSM 16529</strain>
    </source>
</reference>
<dbReference type="AlphaFoldDB" id="S7TEU1"/>
<proteinExistence type="inferred from homology"/>
<dbReference type="PANTHER" id="PTHR43630:SF2">
    <property type="entry name" value="GLYCOSYLTRANSFERASE"/>
    <property type="match status" value="1"/>
</dbReference>
<dbReference type="eggNOG" id="COG0463">
    <property type="taxonomic scope" value="Bacteria"/>
</dbReference>
<feature type="domain" description="Glycosyltransferase 2-like" evidence="2">
    <location>
        <begin position="7"/>
        <end position="138"/>
    </location>
</feature>
<evidence type="ECO:0000313" key="4">
    <source>
        <dbReference type="Proteomes" id="UP000014975"/>
    </source>
</evidence>
<dbReference type="InterPro" id="IPR001173">
    <property type="entry name" value="Glyco_trans_2-like"/>
</dbReference>
<dbReference type="PANTHER" id="PTHR43630">
    <property type="entry name" value="POLY-BETA-1,6-N-ACETYL-D-GLUCOSAMINE SYNTHASE"/>
    <property type="match status" value="1"/>
</dbReference>
<dbReference type="Proteomes" id="UP000014975">
    <property type="component" value="Unassembled WGS sequence"/>
</dbReference>
<dbReference type="Gene3D" id="3.90.550.10">
    <property type="entry name" value="Spore Coat Polysaccharide Biosynthesis Protein SpsA, Chain A"/>
    <property type="match status" value="1"/>
</dbReference>
<gene>
    <name evidence="3" type="ORF">dsat_2478</name>
</gene>
<dbReference type="OrthoDB" id="9815923at2"/>
<evidence type="ECO:0000313" key="3">
    <source>
        <dbReference type="EMBL" id="EPR35115.1"/>
    </source>
</evidence>
<accession>S7TEU1</accession>
<dbReference type="SUPFAM" id="SSF53448">
    <property type="entry name" value="Nucleotide-diphospho-sugar transferases"/>
    <property type="match status" value="1"/>
</dbReference>
<comment type="similarity">
    <text evidence="1">Belongs to the glycosyltransferase 2 family. WaaE/KdtX subfamily.</text>
</comment>
<dbReference type="GO" id="GO:0016740">
    <property type="term" value="F:transferase activity"/>
    <property type="evidence" value="ECO:0007669"/>
    <property type="project" value="UniProtKB-KW"/>
</dbReference>
<evidence type="ECO:0000259" key="2">
    <source>
        <dbReference type="Pfam" id="PF00535"/>
    </source>
</evidence>
<dbReference type="InterPro" id="IPR029044">
    <property type="entry name" value="Nucleotide-diphossugar_trans"/>
</dbReference>
<keyword evidence="4" id="KW-1185">Reference proteome</keyword>
<dbReference type="Pfam" id="PF00535">
    <property type="entry name" value="Glycos_transf_2"/>
    <property type="match status" value="1"/>
</dbReference>
<dbReference type="STRING" id="1121439.dsat_2478"/>
<name>S7TEU1_9BACT</name>
<dbReference type="PATRIC" id="fig|1121439.3.peg.875"/>
<keyword evidence="3" id="KW-0808">Transferase</keyword>
<organism evidence="3 4">
    <name type="scientific">Alkalidesulfovibrio alkalitolerans DSM 16529</name>
    <dbReference type="NCBI Taxonomy" id="1121439"/>
    <lineage>
        <taxon>Bacteria</taxon>
        <taxon>Pseudomonadati</taxon>
        <taxon>Thermodesulfobacteriota</taxon>
        <taxon>Desulfovibrionia</taxon>
        <taxon>Desulfovibrionales</taxon>
        <taxon>Desulfovibrionaceae</taxon>
        <taxon>Alkalidesulfovibrio</taxon>
    </lineage>
</organism>
<comment type="caution">
    <text evidence="3">The sequence shown here is derived from an EMBL/GenBank/DDBJ whole genome shotgun (WGS) entry which is preliminary data.</text>
</comment>
<dbReference type="RefSeq" id="WP_020886364.1">
    <property type="nucleotide sequence ID" value="NZ_ATHI01000005.1"/>
</dbReference>
<protein>
    <submittedName>
        <fullName evidence="3">Glycosyl transferase family 2</fullName>
    </submittedName>
</protein>
<evidence type="ECO:0000256" key="1">
    <source>
        <dbReference type="ARBA" id="ARBA00038494"/>
    </source>
</evidence>
<sequence>MREPVTAVILTFNGQRLLRECLQSLDFCDEIVVVDSGSTDETLAIAAEFGARVLHRAWEGTIPQFRFAFTHVATPWVVTLDQDEYCSPELRQAIVQALENPGSACGFYVKRRSFYLDRFLKHSGWYPDWLFRVFRMDGFELKGTLPHEEFRPKGEAGRIHEDIVHYPYEDLAEHLRKIAAYTKTSAGIMYARGKRCGVAGACLRALGRFVKKYVFKLGFLDGRAGFVLALYDMLYVFQKYLLLEEMRLRDEKTGKPSSRS</sequence>
<dbReference type="CDD" id="cd02511">
    <property type="entry name" value="Beta4Glucosyltransferase"/>
    <property type="match status" value="1"/>
</dbReference>
<dbReference type="EMBL" id="ATHI01000005">
    <property type="protein sequence ID" value="EPR35115.1"/>
    <property type="molecule type" value="Genomic_DNA"/>
</dbReference>